<keyword evidence="4" id="KW-1185">Reference proteome</keyword>
<dbReference type="Gene3D" id="3.90.226.10">
    <property type="entry name" value="2-enoyl-CoA Hydratase, Chain A, domain 1"/>
    <property type="match status" value="1"/>
</dbReference>
<dbReference type="PROSITE" id="PS50005">
    <property type="entry name" value="TPR"/>
    <property type="match status" value="1"/>
</dbReference>
<keyword evidence="2" id="KW-0732">Signal</keyword>
<gene>
    <name evidence="3" type="ORF">GCM10009117_02620</name>
</gene>
<dbReference type="InterPro" id="IPR019734">
    <property type="entry name" value="TPR_rpt"/>
</dbReference>
<dbReference type="InterPro" id="IPR029045">
    <property type="entry name" value="ClpP/crotonase-like_dom_sf"/>
</dbReference>
<evidence type="ECO:0000313" key="4">
    <source>
        <dbReference type="Proteomes" id="UP001500507"/>
    </source>
</evidence>
<proteinExistence type="predicted"/>
<dbReference type="SUPFAM" id="SSF48452">
    <property type="entry name" value="TPR-like"/>
    <property type="match status" value="1"/>
</dbReference>
<dbReference type="EMBL" id="BAAAFG010000001">
    <property type="protein sequence ID" value="GAA0871117.1"/>
    <property type="molecule type" value="Genomic_DNA"/>
</dbReference>
<protein>
    <submittedName>
        <fullName evidence="3">Peptidase S41</fullName>
    </submittedName>
</protein>
<dbReference type="SMART" id="SM00028">
    <property type="entry name" value="TPR"/>
    <property type="match status" value="1"/>
</dbReference>
<organism evidence="3 4">
    <name type="scientific">Gangjinia marincola</name>
    <dbReference type="NCBI Taxonomy" id="578463"/>
    <lineage>
        <taxon>Bacteria</taxon>
        <taxon>Pseudomonadati</taxon>
        <taxon>Bacteroidota</taxon>
        <taxon>Flavobacteriia</taxon>
        <taxon>Flavobacteriales</taxon>
        <taxon>Flavobacteriaceae</taxon>
        <taxon>Gangjinia</taxon>
    </lineage>
</organism>
<evidence type="ECO:0000256" key="1">
    <source>
        <dbReference type="PROSITE-ProRule" id="PRU00339"/>
    </source>
</evidence>
<name>A0ABN1MDG5_9FLAO</name>
<feature type="repeat" description="TPR" evidence="1">
    <location>
        <begin position="502"/>
        <end position="535"/>
    </location>
</feature>
<sequence>MRSFLSIATTFILFFLFSVSGNAQDLSVLQWQEDLDYLQKTVHDKHHFLFKKISKVAWDNAVDSLKSNIPNLQPHEIKVSFARLVAMFEYGHTQIPYTKVAEEGVLPVNLYHFSDGIYVEGVHKNYRQLLGARLINIGGMPVKEALQKIKSVVPAENDSYFKAYGLDFLTIPAVLHAQGVIPNQQDSVSLTVKKGGKTTTINVEKIPMEELSKDYGFTTSTNDWLGSRDETETPLYLKKLTERLYYFEYLPSSNTMYVRQSSVFNDEKEPLQDFYKRLFKAVDSLNIDKLVYDVRLNGGGNNYNNKALIKAIMSRPRVNQPGHLFYLIGRRTFSAAQNLTNEIKNYTEAIIVGEPTAENINFFGDAKRLTLPNSKINVYLSFAWWQDMPQWENQDATIPHLAAEISFNDYVTNRDPVLETAINYTEGAFVLDPMKHLTQLFTAGKLDQLVVDAKRIVKDPAYKYNDFEDEFSKTAYRLFQSGDRETGLIIYGFVAEVFPQSQAAWNNLASAFEQIEQYEKAIKAYEKAVNIDTISRIGKNAAQKIIKLKEINKP</sequence>
<dbReference type="SUPFAM" id="SSF52096">
    <property type="entry name" value="ClpP/crotonase"/>
    <property type="match status" value="1"/>
</dbReference>
<feature type="signal peptide" evidence="2">
    <location>
        <begin position="1"/>
        <end position="23"/>
    </location>
</feature>
<evidence type="ECO:0000313" key="3">
    <source>
        <dbReference type="EMBL" id="GAA0871117.1"/>
    </source>
</evidence>
<dbReference type="Pfam" id="PF00515">
    <property type="entry name" value="TPR_1"/>
    <property type="match status" value="1"/>
</dbReference>
<comment type="caution">
    <text evidence="3">The sequence shown here is derived from an EMBL/GenBank/DDBJ whole genome shotgun (WGS) entry which is preliminary data.</text>
</comment>
<dbReference type="RefSeq" id="WP_343762803.1">
    <property type="nucleotide sequence ID" value="NZ_BAAAFG010000001.1"/>
</dbReference>
<feature type="chain" id="PRO_5047198277" evidence="2">
    <location>
        <begin position="24"/>
        <end position="554"/>
    </location>
</feature>
<dbReference type="InterPro" id="IPR011990">
    <property type="entry name" value="TPR-like_helical_dom_sf"/>
</dbReference>
<dbReference type="PROSITE" id="PS50293">
    <property type="entry name" value="TPR_REGION"/>
    <property type="match status" value="1"/>
</dbReference>
<dbReference type="Proteomes" id="UP001500507">
    <property type="component" value="Unassembled WGS sequence"/>
</dbReference>
<accession>A0ABN1MDG5</accession>
<dbReference type="Gene3D" id="1.25.40.10">
    <property type="entry name" value="Tetratricopeptide repeat domain"/>
    <property type="match status" value="1"/>
</dbReference>
<evidence type="ECO:0000256" key="2">
    <source>
        <dbReference type="SAM" id="SignalP"/>
    </source>
</evidence>
<keyword evidence="1" id="KW-0802">TPR repeat</keyword>
<reference evidence="3 4" key="1">
    <citation type="journal article" date="2019" name="Int. J. Syst. Evol. Microbiol.">
        <title>The Global Catalogue of Microorganisms (GCM) 10K type strain sequencing project: providing services to taxonomists for standard genome sequencing and annotation.</title>
        <authorList>
            <consortium name="The Broad Institute Genomics Platform"/>
            <consortium name="The Broad Institute Genome Sequencing Center for Infectious Disease"/>
            <person name="Wu L."/>
            <person name="Ma J."/>
        </authorList>
    </citation>
    <scope>NUCLEOTIDE SEQUENCE [LARGE SCALE GENOMIC DNA]</scope>
    <source>
        <strain evidence="3 4">JCM 16082</strain>
    </source>
</reference>